<dbReference type="Proteomes" id="UP000013827">
    <property type="component" value="Unassembled WGS sequence"/>
</dbReference>
<accession>A0A0D3JJ79</accession>
<reference evidence="5" key="1">
    <citation type="journal article" date="2013" name="Nature">
        <title>Pan genome of the phytoplankton Emiliania underpins its global distribution.</title>
        <authorList>
            <person name="Read B.A."/>
            <person name="Kegel J."/>
            <person name="Klute M.J."/>
            <person name="Kuo A."/>
            <person name="Lefebvre S.C."/>
            <person name="Maumus F."/>
            <person name="Mayer C."/>
            <person name="Miller J."/>
            <person name="Monier A."/>
            <person name="Salamov A."/>
            <person name="Young J."/>
            <person name="Aguilar M."/>
            <person name="Claverie J.M."/>
            <person name="Frickenhaus S."/>
            <person name="Gonzalez K."/>
            <person name="Herman E.K."/>
            <person name="Lin Y.C."/>
            <person name="Napier J."/>
            <person name="Ogata H."/>
            <person name="Sarno A.F."/>
            <person name="Shmutz J."/>
            <person name="Schroeder D."/>
            <person name="de Vargas C."/>
            <person name="Verret F."/>
            <person name="von Dassow P."/>
            <person name="Valentin K."/>
            <person name="Van de Peer Y."/>
            <person name="Wheeler G."/>
            <person name="Dacks J.B."/>
            <person name="Delwiche C.F."/>
            <person name="Dyhrman S.T."/>
            <person name="Glockner G."/>
            <person name="John U."/>
            <person name="Richards T."/>
            <person name="Worden A.Z."/>
            <person name="Zhang X."/>
            <person name="Grigoriev I.V."/>
            <person name="Allen A.E."/>
            <person name="Bidle K."/>
            <person name="Borodovsky M."/>
            <person name="Bowler C."/>
            <person name="Brownlee C."/>
            <person name="Cock J.M."/>
            <person name="Elias M."/>
            <person name="Gladyshev V.N."/>
            <person name="Groth M."/>
            <person name="Guda C."/>
            <person name="Hadaegh A."/>
            <person name="Iglesias-Rodriguez M.D."/>
            <person name="Jenkins J."/>
            <person name="Jones B.M."/>
            <person name="Lawson T."/>
            <person name="Leese F."/>
            <person name="Lindquist E."/>
            <person name="Lobanov A."/>
            <person name="Lomsadze A."/>
            <person name="Malik S.B."/>
            <person name="Marsh M.E."/>
            <person name="Mackinder L."/>
            <person name="Mock T."/>
            <person name="Mueller-Roeber B."/>
            <person name="Pagarete A."/>
            <person name="Parker M."/>
            <person name="Probert I."/>
            <person name="Quesneville H."/>
            <person name="Raines C."/>
            <person name="Rensing S.A."/>
            <person name="Riano-Pachon D.M."/>
            <person name="Richier S."/>
            <person name="Rokitta S."/>
            <person name="Shiraiwa Y."/>
            <person name="Soanes D.M."/>
            <person name="van der Giezen M."/>
            <person name="Wahlund T.M."/>
            <person name="Williams B."/>
            <person name="Wilson W."/>
            <person name="Wolfe G."/>
            <person name="Wurch L.L."/>
        </authorList>
    </citation>
    <scope>NUCLEOTIDE SEQUENCE</scope>
</reference>
<dbReference type="Gene3D" id="1.25.40.570">
    <property type="match status" value="1"/>
</dbReference>
<dbReference type="InterPro" id="IPR019585">
    <property type="entry name" value="Rpn7/CSN1"/>
</dbReference>
<dbReference type="OMA" id="CRYAIFF"/>
<dbReference type="HOGENOM" id="CLU_031814_0_0_1"/>
<dbReference type="EnsemblProtists" id="EOD23564">
    <property type="protein sequence ID" value="EOD23564"/>
    <property type="gene ID" value="EMIHUDRAFT_239467"/>
</dbReference>
<dbReference type="STRING" id="2903.R1ERT5"/>
<organism evidence="4 5">
    <name type="scientific">Emiliania huxleyi (strain CCMP1516)</name>
    <dbReference type="NCBI Taxonomy" id="280463"/>
    <lineage>
        <taxon>Eukaryota</taxon>
        <taxon>Haptista</taxon>
        <taxon>Haptophyta</taxon>
        <taxon>Prymnesiophyceae</taxon>
        <taxon>Isochrysidales</taxon>
        <taxon>Noelaerhabdaceae</taxon>
        <taxon>Emiliania</taxon>
    </lineage>
</organism>
<dbReference type="AlphaFoldDB" id="A0A0D3JJ79"/>
<dbReference type="PaxDb" id="2903-EOD23564"/>
<feature type="domain" description="26S proteasome regulatory subunit Rpn7 N-terminal" evidence="2">
    <location>
        <begin position="49"/>
        <end position="220"/>
    </location>
</feature>
<keyword evidence="1" id="KW-0647">Proteasome</keyword>
<dbReference type="PANTHER" id="PTHR14145:SF1">
    <property type="entry name" value="26S PROTEASOME NON-ATPASE REGULATORY SUBUNIT 6"/>
    <property type="match status" value="1"/>
</dbReference>
<evidence type="ECO:0000259" key="3">
    <source>
        <dbReference type="Pfam" id="PF21154"/>
    </source>
</evidence>
<protein>
    <submittedName>
        <fullName evidence="4">Uncharacterized protein</fullName>
    </submittedName>
</protein>
<reference evidence="4" key="2">
    <citation type="submission" date="2024-10" db="UniProtKB">
        <authorList>
            <consortium name="EnsemblProtists"/>
        </authorList>
    </citation>
    <scope>IDENTIFICATION</scope>
</reference>
<name>A0A0D3JJ79_EMIH1</name>
<dbReference type="RefSeq" id="XP_005775993.1">
    <property type="nucleotide sequence ID" value="XM_005775936.1"/>
</dbReference>
<evidence type="ECO:0000313" key="4">
    <source>
        <dbReference type="EnsemblProtists" id="EOD23564"/>
    </source>
</evidence>
<sequence length="359" mass="38904">MTAMPAEPAAAHAAEKPPLTSDYLDCAQLRFSLGCTTVADKAPLKAQADAALLAKLEAANATELARLSDAIKTAEESGGSAGCVERRFESEGESEICSAMLAKAELLAEFLMRIGERAKALAALEETYAKTVGSRSSGRSAMLALFFDDKKLTADTIDAAKGLLDQGGDWERRSRLEAADLLLDSVATFTATELISYNTFVLYTVTTSLLSLPRADLKSKVIDAPEILQVLGEIPHLANLLNGLYECRYRSLMEALLGMLEWVVVIAAEALVGIVDSLYADRYMHAHTRFYWRELRVPACSPGMATSFGVSADFLDKELSGFIAAERLSCKIDKARRGRQAGGDLLLNRLQKLSRVINV</sequence>
<dbReference type="InterPro" id="IPR049549">
    <property type="entry name" value="RPN7_PSMD6_C"/>
</dbReference>
<dbReference type="Pfam" id="PF10602">
    <property type="entry name" value="RPN7"/>
    <property type="match status" value="1"/>
</dbReference>
<proteinExistence type="predicted"/>
<feature type="domain" description="26S proteasome regulatory subunit RPN7/PSMD6 C-terminal helix" evidence="3">
    <location>
        <begin position="343"/>
        <end position="357"/>
    </location>
</feature>
<dbReference type="InterPro" id="IPR045135">
    <property type="entry name" value="Rpn7_N"/>
</dbReference>
<dbReference type="GO" id="GO:0043161">
    <property type="term" value="P:proteasome-mediated ubiquitin-dependent protein catabolic process"/>
    <property type="evidence" value="ECO:0007669"/>
    <property type="project" value="TreeGrafter"/>
</dbReference>
<evidence type="ECO:0000259" key="2">
    <source>
        <dbReference type="Pfam" id="PF10602"/>
    </source>
</evidence>
<dbReference type="eggNOG" id="KOG0687">
    <property type="taxonomic scope" value="Eukaryota"/>
</dbReference>
<dbReference type="KEGG" id="ehx:EMIHUDRAFT_239467"/>
<dbReference type="Pfam" id="PF21154">
    <property type="entry name" value="RPN7_PSMD6_C"/>
    <property type="match status" value="1"/>
</dbReference>
<evidence type="ECO:0000313" key="5">
    <source>
        <dbReference type="Proteomes" id="UP000013827"/>
    </source>
</evidence>
<evidence type="ECO:0000256" key="1">
    <source>
        <dbReference type="ARBA" id="ARBA00022942"/>
    </source>
</evidence>
<dbReference type="GeneID" id="17269109"/>
<dbReference type="PANTHER" id="PTHR14145">
    <property type="entry name" value="26S PROTESOME SUBUNIT 6"/>
    <property type="match status" value="1"/>
</dbReference>
<keyword evidence="5" id="KW-1185">Reference proteome</keyword>
<dbReference type="GO" id="GO:0000502">
    <property type="term" value="C:proteasome complex"/>
    <property type="evidence" value="ECO:0007669"/>
    <property type="project" value="UniProtKB-KW"/>
</dbReference>